<dbReference type="SMART" id="SM00094">
    <property type="entry name" value="TR_FER"/>
    <property type="match status" value="1"/>
</dbReference>
<feature type="binding site" evidence="5">
    <location>
        <position position="76"/>
    </location>
    <ligand>
        <name>Fe(3+)</name>
        <dbReference type="ChEBI" id="CHEBI:29034"/>
        <label>1</label>
    </ligand>
</feature>
<keyword evidence="1" id="KW-0677">Repeat</keyword>
<dbReference type="GO" id="GO:0055037">
    <property type="term" value="C:recycling endosome"/>
    <property type="evidence" value="ECO:0007669"/>
    <property type="project" value="TreeGrafter"/>
</dbReference>
<keyword evidence="3 5" id="KW-0408">Iron</keyword>
<name>A0A9J6C1P8_POLVA</name>
<feature type="binding site" evidence="5">
    <location>
        <position position="109"/>
    </location>
    <ligand>
        <name>Fe(3+)</name>
        <dbReference type="ChEBI" id="CHEBI:29034"/>
        <label>1</label>
    </ligand>
</feature>
<feature type="disulfide bond" evidence="6">
    <location>
        <begin position="182"/>
        <end position="208"/>
    </location>
</feature>
<dbReference type="PROSITE" id="PS51408">
    <property type="entry name" value="TRANSFERRIN_LIKE_4"/>
    <property type="match status" value="2"/>
</dbReference>
<dbReference type="EMBL" id="JADBJN010000002">
    <property type="protein sequence ID" value="KAG5675967.1"/>
    <property type="molecule type" value="Genomic_DNA"/>
</dbReference>
<feature type="binding site" evidence="4">
    <location>
        <position position="135"/>
    </location>
    <ligand>
        <name>hydrogencarbonate</name>
        <dbReference type="ChEBI" id="CHEBI:17544"/>
        <label>1</label>
    </ligand>
</feature>
<protein>
    <recommendedName>
        <fullName evidence="3">Transferrin</fullName>
    </recommendedName>
</protein>
<keyword evidence="3" id="KW-0410">Iron transport</keyword>
<evidence type="ECO:0000313" key="9">
    <source>
        <dbReference type="EMBL" id="KAG5675967.1"/>
    </source>
</evidence>
<dbReference type="PANTHER" id="PTHR11485">
    <property type="entry name" value="TRANSFERRIN"/>
    <property type="match status" value="1"/>
</dbReference>
<dbReference type="PIRSF" id="PIRSF002549">
    <property type="entry name" value="Transferrin"/>
    <property type="match status" value="1"/>
</dbReference>
<dbReference type="PRINTS" id="PR00422">
    <property type="entry name" value="TRANSFERRIN"/>
</dbReference>
<dbReference type="Proteomes" id="UP001107558">
    <property type="component" value="Chromosome 2"/>
</dbReference>
<feature type="disulfide bond" evidence="6">
    <location>
        <begin position="205"/>
        <end position="214"/>
    </location>
</feature>
<feature type="disulfide bond" evidence="6">
    <location>
        <begin position="133"/>
        <end position="229"/>
    </location>
</feature>
<keyword evidence="3" id="KW-0813">Transport</keyword>
<keyword evidence="3" id="KW-0406">Ion transport</keyword>
<evidence type="ECO:0000256" key="7">
    <source>
        <dbReference type="SAM" id="SignalP"/>
    </source>
</evidence>
<evidence type="ECO:0000256" key="1">
    <source>
        <dbReference type="ARBA" id="ARBA00022737"/>
    </source>
</evidence>
<dbReference type="InterPro" id="IPR016357">
    <property type="entry name" value="Transferrin"/>
</dbReference>
<dbReference type="CDD" id="cd13529">
    <property type="entry name" value="PBP2_transferrin"/>
    <property type="match status" value="1"/>
</dbReference>
<feature type="domain" description="Transferrin-like" evidence="8">
    <location>
        <begin position="24"/>
        <end position="368"/>
    </location>
</feature>
<keyword evidence="3 5" id="KW-0479">Metal-binding</keyword>
<comment type="function">
    <text evidence="3">Transferrins are iron binding transport proteins which bind Fe(3+) ion in association with the binding of an anion, usually bicarbonate.</text>
</comment>
<dbReference type="OrthoDB" id="5914301at2759"/>
<evidence type="ECO:0000313" key="10">
    <source>
        <dbReference type="Proteomes" id="UP001107558"/>
    </source>
</evidence>
<keyword evidence="10" id="KW-1185">Reference proteome</keyword>
<dbReference type="InterPro" id="IPR001156">
    <property type="entry name" value="Transferrin-like_dom"/>
</dbReference>
<feature type="binding site" evidence="4">
    <location>
        <position position="142"/>
    </location>
    <ligand>
        <name>hydrogencarbonate</name>
        <dbReference type="ChEBI" id="CHEBI:17544"/>
        <label>1</label>
    </ligand>
</feature>
<dbReference type="GO" id="GO:0005769">
    <property type="term" value="C:early endosome"/>
    <property type="evidence" value="ECO:0007669"/>
    <property type="project" value="TreeGrafter"/>
</dbReference>
<dbReference type="SUPFAM" id="SSF53850">
    <property type="entry name" value="Periplasmic binding protein-like II"/>
    <property type="match status" value="2"/>
</dbReference>
<feature type="disulfide bond" evidence="6">
    <location>
        <begin position="27"/>
        <end position="61"/>
    </location>
</feature>
<evidence type="ECO:0000256" key="6">
    <source>
        <dbReference type="PIRSR" id="PIRSR002549-4"/>
    </source>
</evidence>
<dbReference type="AlphaFoldDB" id="A0A9J6C1P8"/>
<comment type="caution">
    <text evidence="9">The sequence shown here is derived from an EMBL/GenBank/DDBJ whole genome shotgun (WGS) entry which is preliminary data.</text>
</comment>
<sequence>MKIEIWTFLGFLILSSASSDKLFYKVCVPSSVFPACNALLTSRANEKFAIDCIVGRDRYECLDIIKKQGADLVALDPEDLYIASKKGNEDFTVFADIRTKELEKSEYKYEGIIIARKSAGIKSLADLKGKKSCHTGYGRAVGYKVPILKLKKHGLFKNDDDLSLSPSEREIKAFSEFFTKSCLVGKYSMNPEVNEKMKKTYPNLCALCEDPKKCDYPDKFSGYDGAILCLDKNGGDVAFTKVRYVQKYFGLPVGHAEKSLTEAQGNPNDYEYVCENGGTVPITGPACTWAQRPWPLVLGNKEFRDKNLEKLQEILKDFYEEVKTDKNKELAKKLYVEDDRKLIPRVKTLQPEEHLVNAQYKDLIERQIFNGTTDDEIIRLCVTNNVELKKCKVLSEVAFSRDVRPNFKCIEIEQGGCPDALRNNKVDAFIVQTGDYSSYNLDKIKPIMFEKIEDDEKFVVVADEGIEQSEIRKATLNFDTTDLKINDAALFFLSKQNKEEKECINTLKSDPNGKLKVMSSKELSKQVGKVLVCVDLSTKPLSEYKDCHFSYTVPGAVYVNQTLKPYREDAIKYAFLTLSNKFGRDKPFETSFKLFGEFEKGEKNILFNDKAVELVESQGAVKIADYKKLHCLN</sequence>
<comment type="similarity">
    <text evidence="3">Belongs to the transferrin family.</text>
</comment>
<feature type="signal peptide" evidence="7">
    <location>
        <begin position="1"/>
        <end position="19"/>
    </location>
</feature>
<feature type="disulfide bond" evidence="6">
    <location>
        <begin position="381"/>
        <end position="417"/>
    </location>
</feature>
<evidence type="ECO:0000256" key="4">
    <source>
        <dbReference type="PIRSR" id="PIRSR002549-2"/>
    </source>
</evidence>
<feature type="disulfide bond" evidence="6">
    <location>
        <begin position="391"/>
        <end position="409"/>
    </location>
</feature>
<organism evidence="9 10">
    <name type="scientific">Polypedilum vanderplanki</name>
    <name type="common">Sleeping chironomid midge</name>
    <dbReference type="NCBI Taxonomy" id="319348"/>
    <lineage>
        <taxon>Eukaryota</taxon>
        <taxon>Metazoa</taxon>
        <taxon>Ecdysozoa</taxon>
        <taxon>Arthropoda</taxon>
        <taxon>Hexapoda</taxon>
        <taxon>Insecta</taxon>
        <taxon>Pterygota</taxon>
        <taxon>Neoptera</taxon>
        <taxon>Endopterygota</taxon>
        <taxon>Diptera</taxon>
        <taxon>Nematocera</taxon>
        <taxon>Chironomoidea</taxon>
        <taxon>Chironomidae</taxon>
        <taxon>Chironominae</taxon>
        <taxon>Polypedilum</taxon>
        <taxon>Polypedilum</taxon>
    </lineage>
</organism>
<keyword evidence="7" id="KW-0732">Signal</keyword>
<gene>
    <name evidence="9" type="ORF">PVAND_005823</name>
</gene>
<dbReference type="GO" id="GO:0006826">
    <property type="term" value="P:iron ion transport"/>
    <property type="evidence" value="ECO:0007669"/>
    <property type="project" value="UniProtKB-KW"/>
</dbReference>
<keyword evidence="2 6" id="KW-1015">Disulfide bond</keyword>
<feature type="binding site" evidence="5">
    <location>
        <position position="223"/>
    </location>
    <ligand>
        <name>Fe(3+)</name>
        <dbReference type="ChEBI" id="CHEBI:29034"/>
        <label>1</label>
    </ligand>
</feature>
<feature type="domain" description="Transferrin-like" evidence="8">
    <location>
        <begin position="378"/>
        <end position="633"/>
    </location>
</feature>
<evidence type="ECO:0000256" key="3">
    <source>
        <dbReference type="PIRNR" id="PIRNR002549"/>
    </source>
</evidence>
<feature type="binding site" evidence="4">
    <location>
        <position position="139"/>
    </location>
    <ligand>
        <name>hydrogencarbonate</name>
        <dbReference type="ChEBI" id="CHEBI:17544"/>
        <label>1</label>
    </ligand>
</feature>
<evidence type="ECO:0000256" key="2">
    <source>
        <dbReference type="ARBA" id="ARBA00023157"/>
    </source>
</evidence>
<evidence type="ECO:0000256" key="5">
    <source>
        <dbReference type="PIRSR" id="PIRSR002549-3"/>
    </source>
</evidence>
<evidence type="ECO:0000259" key="8">
    <source>
        <dbReference type="PROSITE" id="PS51408"/>
    </source>
</evidence>
<feature type="disulfide bond" evidence="6">
    <location>
        <begin position="274"/>
        <end position="287"/>
    </location>
</feature>
<dbReference type="GO" id="GO:0005886">
    <property type="term" value="C:plasma membrane"/>
    <property type="evidence" value="ECO:0007669"/>
    <property type="project" value="TreeGrafter"/>
</dbReference>
<proteinExistence type="inferred from homology"/>
<dbReference type="GO" id="GO:0005615">
    <property type="term" value="C:extracellular space"/>
    <property type="evidence" value="ECO:0007669"/>
    <property type="project" value="InterPro"/>
</dbReference>
<dbReference type="Gene3D" id="3.40.190.10">
    <property type="entry name" value="Periplasmic binding protein-like II"/>
    <property type="match status" value="4"/>
</dbReference>
<reference evidence="9" key="1">
    <citation type="submission" date="2021-03" db="EMBL/GenBank/DDBJ databases">
        <title>Chromosome level genome of the anhydrobiotic midge Polypedilum vanderplanki.</title>
        <authorList>
            <person name="Yoshida Y."/>
            <person name="Kikawada T."/>
            <person name="Gusev O."/>
        </authorList>
    </citation>
    <scope>NUCLEOTIDE SEQUENCE</scope>
    <source>
        <strain evidence="9">NIAS01</strain>
        <tissue evidence="9">Whole body or cell culture</tissue>
    </source>
</reference>
<dbReference type="Pfam" id="PF00405">
    <property type="entry name" value="Transferrin"/>
    <property type="match status" value="2"/>
</dbReference>
<accession>A0A9J6C1P8</accession>
<feature type="disulfide bond" evidence="6">
    <location>
        <begin position="36"/>
        <end position="52"/>
    </location>
</feature>
<dbReference type="GO" id="GO:0046872">
    <property type="term" value="F:metal ion binding"/>
    <property type="evidence" value="ECO:0007669"/>
    <property type="project" value="UniProtKB-KW"/>
</dbReference>
<feature type="chain" id="PRO_5039933344" description="Transferrin" evidence="7">
    <location>
        <begin position="20"/>
        <end position="633"/>
    </location>
</feature>
<dbReference type="PANTHER" id="PTHR11485:SF57">
    <property type="entry name" value="TRANSFERRIN"/>
    <property type="match status" value="1"/>
</dbReference>